<feature type="transmembrane region" description="Helical" evidence="6">
    <location>
        <begin position="86"/>
        <end position="105"/>
    </location>
</feature>
<dbReference type="SUPFAM" id="SSF103473">
    <property type="entry name" value="MFS general substrate transporter"/>
    <property type="match status" value="1"/>
</dbReference>
<proteinExistence type="predicted"/>
<keyword evidence="5 6" id="KW-0472">Membrane</keyword>
<feature type="transmembrane region" description="Helical" evidence="6">
    <location>
        <begin position="55"/>
        <end position="74"/>
    </location>
</feature>
<keyword evidence="2" id="KW-0813">Transport</keyword>
<organism evidence="8 9">
    <name type="scientific">Acinetobacter rudis</name>
    <dbReference type="NCBI Taxonomy" id="632955"/>
    <lineage>
        <taxon>Bacteria</taxon>
        <taxon>Pseudomonadati</taxon>
        <taxon>Pseudomonadota</taxon>
        <taxon>Gammaproteobacteria</taxon>
        <taxon>Moraxellales</taxon>
        <taxon>Moraxellaceae</taxon>
        <taxon>Acinetobacter</taxon>
    </lineage>
</organism>
<dbReference type="InterPro" id="IPR011701">
    <property type="entry name" value="MFS"/>
</dbReference>
<evidence type="ECO:0000313" key="9">
    <source>
        <dbReference type="Proteomes" id="UP001243844"/>
    </source>
</evidence>
<dbReference type="PANTHER" id="PTHR43791">
    <property type="entry name" value="PERMEASE-RELATED"/>
    <property type="match status" value="1"/>
</dbReference>
<dbReference type="InterPro" id="IPR020846">
    <property type="entry name" value="MFS_dom"/>
</dbReference>
<evidence type="ECO:0000256" key="1">
    <source>
        <dbReference type="ARBA" id="ARBA00004141"/>
    </source>
</evidence>
<dbReference type="GO" id="GO:0005886">
    <property type="term" value="C:plasma membrane"/>
    <property type="evidence" value="ECO:0007669"/>
    <property type="project" value="TreeGrafter"/>
</dbReference>
<reference evidence="8" key="1">
    <citation type="submission" date="2023-08" db="EMBL/GenBank/DDBJ databases">
        <title>Emergence of clinically-relevant ST2 carbapenem-resistant Acinetobacter baumannii strains in hospital sewages in Zhejiang, East of China.</title>
        <authorList>
            <person name="Kaichao C."/>
            <person name="Zhang R."/>
        </authorList>
    </citation>
    <scope>NUCLEOTIDE SEQUENCE</scope>
    <source>
        <strain evidence="8">M-RB-37</strain>
    </source>
</reference>
<dbReference type="RefSeq" id="WP_308981543.1">
    <property type="nucleotide sequence ID" value="NZ_JAVIDL010000017.1"/>
</dbReference>
<protein>
    <submittedName>
        <fullName evidence="8">MFS transporter</fullName>
    </submittedName>
</protein>
<dbReference type="Gene3D" id="1.20.1250.20">
    <property type="entry name" value="MFS general substrate transporter like domains"/>
    <property type="match status" value="2"/>
</dbReference>
<gene>
    <name evidence="8" type="ORF">RFH47_10070</name>
</gene>
<comment type="caution">
    <text evidence="8">The sequence shown here is derived from an EMBL/GenBank/DDBJ whole genome shotgun (WGS) entry which is preliminary data.</text>
</comment>
<dbReference type="EMBL" id="JAVIDL010000017">
    <property type="protein sequence ID" value="MDQ8936075.1"/>
    <property type="molecule type" value="Genomic_DNA"/>
</dbReference>
<comment type="subcellular location">
    <subcellularLocation>
        <location evidence="1">Membrane</location>
        <topology evidence="1">Multi-pass membrane protein</topology>
    </subcellularLocation>
</comment>
<sequence>MSAIETKQQLDQIIRRVKWHLLPMIILMYSLSMLDRSNIGFVKHYIEVDAGISDSAYALGAGIFFIGYALFEIPSNLMLHRLGARFWLSRIMVSWGIICIAMMFVRDPTSFYILRFLLGAAEAGFAPGVILFLTYWFPSAYRGQAYGWYYLGVPLALMFGGPFSGWLLETEFNFGLKNWQSMFLVQGGITVIVGVLGYFILVSHPENAKWLNTTEKKLLNQALHQDQQQAVVVSEKLMTVLYDWRVWRFVLIYFSIQISVYGVLFYLPTKLSSILGQPVGLEVGLYSAIPWFVVLVFLPLLTRISDRRSNWHYMAIALLLCAVVGIVFSTMTTHVLSFIFSISLAAVGFIVVQPIFWNLPTQYLSGKATAIGAALIGALGNLGGFVAPNLKNWMDQIWQNDIAGLLLLASIAFIGVLCLFWARPTKSHC</sequence>
<feature type="transmembrane region" description="Helical" evidence="6">
    <location>
        <begin position="313"/>
        <end position="332"/>
    </location>
</feature>
<evidence type="ECO:0000256" key="4">
    <source>
        <dbReference type="ARBA" id="ARBA00022989"/>
    </source>
</evidence>
<accession>A0AAW8JAE7</accession>
<dbReference type="Pfam" id="PF07690">
    <property type="entry name" value="MFS_1"/>
    <property type="match status" value="1"/>
</dbReference>
<evidence type="ECO:0000256" key="6">
    <source>
        <dbReference type="SAM" id="Phobius"/>
    </source>
</evidence>
<dbReference type="GO" id="GO:0022857">
    <property type="term" value="F:transmembrane transporter activity"/>
    <property type="evidence" value="ECO:0007669"/>
    <property type="project" value="InterPro"/>
</dbReference>
<feature type="transmembrane region" description="Helical" evidence="6">
    <location>
        <begin position="402"/>
        <end position="422"/>
    </location>
</feature>
<evidence type="ECO:0000256" key="5">
    <source>
        <dbReference type="ARBA" id="ARBA00023136"/>
    </source>
</evidence>
<feature type="transmembrane region" description="Helical" evidence="6">
    <location>
        <begin position="179"/>
        <end position="201"/>
    </location>
</feature>
<dbReference type="AlphaFoldDB" id="A0AAW8JAE7"/>
<feature type="transmembrane region" description="Helical" evidence="6">
    <location>
        <begin position="17"/>
        <end position="35"/>
    </location>
</feature>
<feature type="transmembrane region" description="Helical" evidence="6">
    <location>
        <begin position="369"/>
        <end position="390"/>
    </location>
</feature>
<evidence type="ECO:0000256" key="3">
    <source>
        <dbReference type="ARBA" id="ARBA00022692"/>
    </source>
</evidence>
<evidence type="ECO:0000259" key="7">
    <source>
        <dbReference type="PROSITE" id="PS50850"/>
    </source>
</evidence>
<dbReference type="PANTHER" id="PTHR43791:SF30">
    <property type="entry name" value="INNER MEMBRANE TRANSPORT PROTEIN RHMT"/>
    <property type="match status" value="1"/>
</dbReference>
<dbReference type="PROSITE" id="PS50850">
    <property type="entry name" value="MFS"/>
    <property type="match status" value="1"/>
</dbReference>
<feature type="transmembrane region" description="Helical" evidence="6">
    <location>
        <begin position="338"/>
        <end position="357"/>
    </location>
</feature>
<name>A0AAW8JAE7_9GAMM</name>
<feature type="transmembrane region" description="Helical" evidence="6">
    <location>
        <begin position="111"/>
        <end position="136"/>
    </location>
</feature>
<feature type="transmembrane region" description="Helical" evidence="6">
    <location>
        <begin position="148"/>
        <end position="167"/>
    </location>
</feature>
<evidence type="ECO:0000313" key="8">
    <source>
        <dbReference type="EMBL" id="MDQ8936075.1"/>
    </source>
</evidence>
<keyword evidence="3 6" id="KW-0812">Transmembrane</keyword>
<feature type="domain" description="Major facilitator superfamily (MFS) profile" evidence="7">
    <location>
        <begin position="21"/>
        <end position="427"/>
    </location>
</feature>
<evidence type="ECO:0000256" key="2">
    <source>
        <dbReference type="ARBA" id="ARBA00022448"/>
    </source>
</evidence>
<feature type="transmembrane region" description="Helical" evidence="6">
    <location>
        <begin position="279"/>
        <end position="301"/>
    </location>
</feature>
<dbReference type="Proteomes" id="UP001243844">
    <property type="component" value="Unassembled WGS sequence"/>
</dbReference>
<keyword evidence="4 6" id="KW-1133">Transmembrane helix</keyword>
<dbReference type="FunFam" id="1.20.1250.20:FF:000018">
    <property type="entry name" value="MFS transporter permease"/>
    <property type="match status" value="1"/>
</dbReference>
<feature type="transmembrane region" description="Helical" evidence="6">
    <location>
        <begin position="246"/>
        <end position="267"/>
    </location>
</feature>
<dbReference type="InterPro" id="IPR036259">
    <property type="entry name" value="MFS_trans_sf"/>
</dbReference>
<dbReference type="CDD" id="cd17319">
    <property type="entry name" value="MFS_ExuT_GudP_like"/>
    <property type="match status" value="1"/>
</dbReference>